<dbReference type="EMBL" id="AEJC01000666">
    <property type="protein sequence ID" value="EKX60213.1"/>
    <property type="molecule type" value="Genomic_DNA"/>
</dbReference>
<accession>L1KII2</accession>
<protein>
    <submittedName>
        <fullName evidence="2">Uncharacterized protein</fullName>
    </submittedName>
</protein>
<dbReference type="PATRIC" id="fig|698759.3.peg.9054"/>
<evidence type="ECO:0000256" key="1">
    <source>
        <dbReference type="SAM" id="MobiDB-lite"/>
    </source>
</evidence>
<proteinExistence type="predicted"/>
<name>L1KII2_9ACTN</name>
<comment type="caution">
    <text evidence="2">The sequence shown here is derived from an EMBL/GenBank/DDBJ whole genome shotgun (WGS) entry which is preliminary data.</text>
</comment>
<reference evidence="2 3" key="1">
    <citation type="submission" date="2012-11" db="EMBL/GenBank/DDBJ databases">
        <authorList>
            <person name="Huguet-Tapia J.C."/>
            <person name="Durkin A.S."/>
            <person name="Pettis G.S."/>
            <person name="Badger J.H."/>
        </authorList>
    </citation>
    <scope>NUCLEOTIDE SEQUENCE [LARGE SCALE GENOMIC DNA]</scope>
    <source>
        <strain evidence="2 3">91-03</strain>
    </source>
</reference>
<feature type="compositionally biased region" description="Polar residues" evidence="1">
    <location>
        <begin position="1"/>
        <end position="11"/>
    </location>
</feature>
<evidence type="ECO:0000313" key="2">
    <source>
        <dbReference type="EMBL" id="EKX60213.1"/>
    </source>
</evidence>
<organism evidence="2 3">
    <name type="scientific">Streptomyces ipomoeae 91-03</name>
    <dbReference type="NCBI Taxonomy" id="698759"/>
    <lineage>
        <taxon>Bacteria</taxon>
        <taxon>Bacillati</taxon>
        <taxon>Actinomycetota</taxon>
        <taxon>Actinomycetes</taxon>
        <taxon>Kitasatosporales</taxon>
        <taxon>Streptomycetaceae</taxon>
        <taxon>Streptomyces</taxon>
    </lineage>
</organism>
<gene>
    <name evidence="2" type="ORF">STRIP9103_01913</name>
</gene>
<keyword evidence="3" id="KW-1185">Reference proteome</keyword>
<feature type="region of interest" description="Disordered" evidence="1">
    <location>
        <begin position="1"/>
        <end position="49"/>
    </location>
</feature>
<dbReference type="AlphaFoldDB" id="L1KII2"/>
<evidence type="ECO:0000313" key="3">
    <source>
        <dbReference type="Proteomes" id="UP000010411"/>
    </source>
</evidence>
<dbReference type="Proteomes" id="UP000010411">
    <property type="component" value="Unassembled WGS sequence"/>
</dbReference>
<sequence>MSHGISTSSSKKPARDTRGPGQVHDVGGAARSYPSPLLASNDLRRERPK</sequence>